<dbReference type="SMART" id="SM01080">
    <property type="entry name" value="CHASE2"/>
    <property type="match status" value="1"/>
</dbReference>
<keyword evidence="4" id="KW-1185">Reference proteome</keyword>
<keyword evidence="1" id="KW-1133">Transmembrane helix</keyword>
<dbReference type="SUPFAM" id="SSF55073">
    <property type="entry name" value="Nucleotide cyclase"/>
    <property type="match status" value="1"/>
</dbReference>
<dbReference type="Pfam" id="PF00211">
    <property type="entry name" value="Guanylate_cyc"/>
    <property type="match status" value="1"/>
</dbReference>
<dbReference type="Proteomes" id="UP000049983">
    <property type="component" value="Unassembled WGS sequence"/>
</dbReference>
<proteinExistence type="predicted"/>
<dbReference type="GO" id="GO:0009190">
    <property type="term" value="P:cyclic nucleotide biosynthetic process"/>
    <property type="evidence" value="ECO:0007669"/>
    <property type="project" value="InterPro"/>
</dbReference>
<dbReference type="InterPro" id="IPR050697">
    <property type="entry name" value="Adenylyl/Guanylyl_Cyclase_3/4"/>
</dbReference>
<evidence type="ECO:0000313" key="3">
    <source>
        <dbReference type="EMBL" id="CTQ79603.1"/>
    </source>
</evidence>
<dbReference type="InterPro" id="IPR001054">
    <property type="entry name" value="A/G_cyclase"/>
</dbReference>
<dbReference type="InterPro" id="IPR007890">
    <property type="entry name" value="CHASE2"/>
</dbReference>
<keyword evidence="1" id="KW-0472">Membrane</keyword>
<dbReference type="OrthoDB" id="341967at2"/>
<feature type="domain" description="Guanylate cyclase" evidence="2">
    <location>
        <begin position="439"/>
        <end position="568"/>
    </location>
</feature>
<dbReference type="Pfam" id="PF05226">
    <property type="entry name" value="CHASE2"/>
    <property type="match status" value="1"/>
</dbReference>
<evidence type="ECO:0000313" key="4">
    <source>
        <dbReference type="Proteomes" id="UP000049983"/>
    </source>
</evidence>
<gene>
    <name evidence="3" type="primary">cyaA_15</name>
    <name evidence="3" type="ORF">LA5096_06279</name>
</gene>
<protein>
    <submittedName>
        <fullName evidence="3">Adenylate cyclase 1</fullName>
        <ecNumber evidence="3">4.6.1.1</ecNumber>
    </submittedName>
</protein>
<dbReference type="EMBL" id="CXWC01000021">
    <property type="protein sequence ID" value="CTQ79603.1"/>
    <property type="molecule type" value="Genomic_DNA"/>
</dbReference>
<dbReference type="Gene3D" id="3.30.70.1230">
    <property type="entry name" value="Nucleotide cyclase"/>
    <property type="match status" value="1"/>
</dbReference>
<feature type="transmembrane region" description="Helical" evidence="1">
    <location>
        <begin position="325"/>
        <end position="345"/>
    </location>
</feature>
<dbReference type="STRING" id="311410.LA5095_04018"/>
<dbReference type="SMART" id="SM00044">
    <property type="entry name" value="CYCc"/>
    <property type="match status" value="1"/>
</dbReference>
<evidence type="ECO:0000256" key="1">
    <source>
        <dbReference type="SAM" id="Phobius"/>
    </source>
</evidence>
<dbReference type="GO" id="GO:0004016">
    <property type="term" value="F:adenylate cyclase activity"/>
    <property type="evidence" value="ECO:0007669"/>
    <property type="project" value="UniProtKB-EC"/>
</dbReference>
<keyword evidence="3" id="KW-0456">Lyase</keyword>
<dbReference type="PANTHER" id="PTHR43081">
    <property type="entry name" value="ADENYLATE CYCLASE, TERMINAL-DIFFERENTIATION SPECIFIC-RELATED"/>
    <property type="match status" value="1"/>
</dbReference>
<dbReference type="AlphaFoldDB" id="A0A0M6ZJT6"/>
<dbReference type="GO" id="GO:0035556">
    <property type="term" value="P:intracellular signal transduction"/>
    <property type="evidence" value="ECO:0007669"/>
    <property type="project" value="InterPro"/>
</dbReference>
<dbReference type="CDD" id="cd07302">
    <property type="entry name" value="CHD"/>
    <property type="match status" value="1"/>
</dbReference>
<name>A0A0M6ZJT6_9HYPH</name>
<dbReference type="PANTHER" id="PTHR43081:SF1">
    <property type="entry name" value="ADENYLATE CYCLASE, TERMINAL-DIFFERENTIATION SPECIFIC"/>
    <property type="match status" value="1"/>
</dbReference>
<keyword evidence="1" id="KW-0812">Transmembrane</keyword>
<feature type="transmembrane region" description="Helical" evidence="1">
    <location>
        <begin position="379"/>
        <end position="398"/>
    </location>
</feature>
<dbReference type="PROSITE" id="PS50125">
    <property type="entry name" value="GUANYLATE_CYCLASE_2"/>
    <property type="match status" value="1"/>
</dbReference>
<evidence type="ECO:0000259" key="2">
    <source>
        <dbReference type="PROSITE" id="PS50125"/>
    </source>
</evidence>
<dbReference type="InterPro" id="IPR029787">
    <property type="entry name" value="Nucleotide_cyclase"/>
</dbReference>
<accession>A0A0M6ZJT6</accession>
<organism evidence="3 4">
    <name type="scientific">Roseibium album</name>
    <dbReference type="NCBI Taxonomy" id="311410"/>
    <lineage>
        <taxon>Bacteria</taxon>
        <taxon>Pseudomonadati</taxon>
        <taxon>Pseudomonadota</taxon>
        <taxon>Alphaproteobacteria</taxon>
        <taxon>Hyphomicrobiales</taxon>
        <taxon>Stappiaceae</taxon>
        <taxon>Roseibium</taxon>
    </lineage>
</organism>
<dbReference type="EC" id="4.6.1.1" evidence="3"/>
<reference evidence="4" key="1">
    <citation type="submission" date="2015-07" db="EMBL/GenBank/DDBJ databases">
        <authorList>
            <person name="Rodrigo-Torres Lidia"/>
            <person name="Arahal R.David."/>
        </authorList>
    </citation>
    <scope>NUCLEOTIDE SEQUENCE [LARGE SCALE GENOMIC DNA]</scope>
    <source>
        <strain evidence="4">CECT 5096</strain>
    </source>
</reference>
<sequence>MMSGGRSADSALGRRQLVVLIALVAMGAGIVVGLSANKAIWEGWVIDRLFQIRASMGTGQETAPAPVAVVGLDQTSLESERLSRIPRVLMTPVLAEAGQALLDAGAKALGFDFVFAYSADSFVDPSSGEARLSGFDRPFQSFVYRNRGRVFIAHTEIGVPHRSFTAAIGAGGVRSVIVSTDIDGIVRQHEPELPLNESPHLIDALLGASEAEISGAYTAVPNSRLATSLPYMSLIDVLRLKATEEGRKQLEEFSADRIVLLGGLLPFEDEHLYSDRFLPGIPVEASETGPSGRPRAQPQTAGVFILADLIGAALSDRIAVAPRNGVLVAIAVLFAVAGAVAGLFLPLLVLPVVAVLGGVAGLVLSLAGLEAAVLLAPGVAPVSCISAMVVAAVGKVSILQRRQRSLVRLFGHYLAPDVIRQMATSEQLPRLGGDTRHVVVAFIDIVGFTKMSEQLADQDVVRVVNDCFDAIGQTITKHHGYIDKYIGDAIMAVWNAPNTVENPEKSSVDAAHEIINLLDHIREITGQQGLDLRIALNAGPVLVGDIGGEHRRSFTVMGTTVNTASRVESVAKEKKVRLAISDSVATGLPNDYPVKEIWKGQLRGLSTEISVFTLDSDEMYMEGSEFRSVEQSRQSGSNLVKFPR</sequence>